<name>A0A511W573_9BACI</name>
<dbReference type="AlphaFoldDB" id="A0A511W573"/>
<gene>
    <name evidence="1" type="ORF">AHA02nite_20220</name>
</gene>
<sequence length="183" mass="21010">MKKVIVFMIITVPLSGCGQSNQNVEDVQKVHEDTIVDKRERHDGTLQFLLVSNVEVLSACNNEPEEHEFTFKGESENWSVEITGVFSPGSGDVYEEANAVYTYEGEEEEIRSVVIHTYASGERVRIGKEEDRLSSMESVETNFRNYSFWTLNDQGHDMIVDFKWREGDQNTKVEETITLDFIE</sequence>
<proteinExistence type="predicted"/>
<dbReference type="OrthoDB" id="2970373at2"/>
<evidence type="ECO:0000313" key="2">
    <source>
        <dbReference type="Proteomes" id="UP000321440"/>
    </source>
</evidence>
<comment type="caution">
    <text evidence="1">The sequence shown here is derived from an EMBL/GenBank/DDBJ whole genome shotgun (WGS) entry which is preliminary data.</text>
</comment>
<keyword evidence="2" id="KW-1185">Reference proteome</keyword>
<protein>
    <submittedName>
        <fullName evidence="1">Uncharacterized protein</fullName>
    </submittedName>
</protein>
<dbReference type="Proteomes" id="UP000321440">
    <property type="component" value="Unassembled WGS sequence"/>
</dbReference>
<organism evidence="1 2">
    <name type="scientific">Alkalibacillus haloalkaliphilus</name>
    <dbReference type="NCBI Taxonomy" id="94136"/>
    <lineage>
        <taxon>Bacteria</taxon>
        <taxon>Bacillati</taxon>
        <taxon>Bacillota</taxon>
        <taxon>Bacilli</taxon>
        <taxon>Bacillales</taxon>
        <taxon>Bacillaceae</taxon>
        <taxon>Alkalibacillus</taxon>
    </lineage>
</organism>
<dbReference type="EMBL" id="BJYA01000013">
    <property type="protein sequence ID" value="GEN46246.1"/>
    <property type="molecule type" value="Genomic_DNA"/>
</dbReference>
<dbReference type="RefSeq" id="WP_146816898.1">
    <property type="nucleotide sequence ID" value="NZ_BJYA01000013.1"/>
</dbReference>
<evidence type="ECO:0000313" key="1">
    <source>
        <dbReference type="EMBL" id="GEN46246.1"/>
    </source>
</evidence>
<accession>A0A511W573</accession>
<reference evidence="1 2" key="1">
    <citation type="submission" date="2019-07" db="EMBL/GenBank/DDBJ databases">
        <title>Whole genome shotgun sequence of Alkalibacillus haloalkaliphilus NBRC 103110.</title>
        <authorList>
            <person name="Hosoyama A."/>
            <person name="Uohara A."/>
            <person name="Ohji S."/>
            <person name="Ichikawa N."/>
        </authorList>
    </citation>
    <scope>NUCLEOTIDE SEQUENCE [LARGE SCALE GENOMIC DNA]</scope>
    <source>
        <strain evidence="1 2">NBRC 103110</strain>
    </source>
</reference>